<dbReference type="Proteomes" id="UP000295030">
    <property type="component" value="Unassembled WGS sequence"/>
</dbReference>
<evidence type="ECO:0000313" key="1">
    <source>
        <dbReference type="EMBL" id="TCK27979.1"/>
    </source>
</evidence>
<evidence type="ECO:0000313" key="2">
    <source>
        <dbReference type="Proteomes" id="UP000295030"/>
    </source>
</evidence>
<name>A0A4R1I5S0_ANCAQ</name>
<keyword evidence="2" id="KW-1185">Reference proteome</keyword>
<dbReference type="AlphaFoldDB" id="A0A4R1I5S0"/>
<organism evidence="1 2">
    <name type="scientific">Ancylobacter aquaticus</name>
    <dbReference type="NCBI Taxonomy" id="100"/>
    <lineage>
        <taxon>Bacteria</taxon>
        <taxon>Pseudomonadati</taxon>
        <taxon>Pseudomonadota</taxon>
        <taxon>Alphaproteobacteria</taxon>
        <taxon>Hyphomicrobiales</taxon>
        <taxon>Xanthobacteraceae</taxon>
        <taxon>Ancylobacter</taxon>
    </lineage>
</organism>
<gene>
    <name evidence="1" type="ORF">EV667_1975</name>
</gene>
<reference evidence="1 2" key="1">
    <citation type="submission" date="2019-03" db="EMBL/GenBank/DDBJ databases">
        <title>Genomic Encyclopedia of Type Strains, Phase IV (KMG-IV): sequencing the most valuable type-strain genomes for metagenomic binning, comparative biology and taxonomic classification.</title>
        <authorList>
            <person name="Goeker M."/>
        </authorList>
    </citation>
    <scope>NUCLEOTIDE SEQUENCE [LARGE SCALE GENOMIC DNA]</scope>
    <source>
        <strain evidence="1 2">DSM 101</strain>
    </source>
</reference>
<comment type="caution">
    <text evidence="1">The sequence shown here is derived from an EMBL/GenBank/DDBJ whole genome shotgun (WGS) entry which is preliminary data.</text>
</comment>
<proteinExistence type="predicted"/>
<protein>
    <submittedName>
        <fullName evidence="1">Uncharacterized protein</fullName>
    </submittedName>
</protein>
<sequence>MSLINLVPKELRLKFSVASIVWAEKALETKLASIVDELQSESGPSLRTMRALLTAGSPSDMERKMLDMSSALSSIGVYLDQRNGSRLITEYGIAACSAAVGNALGVFLASITKDVA</sequence>
<dbReference type="RefSeq" id="WP_131835179.1">
    <property type="nucleotide sequence ID" value="NZ_SMFY01000002.1"/>
</dbReference>
<dbReference type="EMBL" id="SMFY01000002">
    <property type="protein sequence ID" value="TCK27979.1"/>
    <property type="molecule type" value="Genomic_DNA"/>
</dbReference>
<accession>A0A4R1I5S0</accession>